<evidence type="ECO:0000313" key="2">
    <source>
        <dbReference type="Proteomes" id="UP000001745"/>
    </source>
</evidence>
<dbReference type="EMBL" id="EQ962660">
    <property type="protein sequence ID" value="EED12127.1"/>
    <property type="molecule type" value="Genomic_DNA"/>
</dbReference>
<dbReference type="InParanoid" id="B8MS69"/>
<dbReference type="VEuPathDB" id="FungiDB:TSTA_001950"/>
<protein>
    <recommendedName>
        <fullName evidence="3">Nucleoside phosphorylase domain-containing protein</fullName>
    </recommendedName>
</protein>
<sequence>MDHHHAVLVHFPGMGKSTASQADSSIRSIYPNINLALVVGICGGVPFKKGPAEILLGDTPYSGIEQDELFQSTYRHEHHGRIDCISCAHPTNNTVCDEVFDLSCHQLKCDKDKLVQRKRLQNTLALGHTPSPTIHLGLIASGDTVMRSGQDRDLLAEQ</sequence>
<evidence type="ECO:0008006" key="3">
    <source>
        <dbReference type="Google" id="ProtNLM"/>
    </source>
</evidence>
<dbReference type="Gene3D" id="3.40.50.1580">
    <property type="entry name" value="Nucleoside phosphorylase domain"/>
    <property type="match status" value="1"/>
</dbReference>
<gene>
    <name evidence="1" type="ORF">TSTA_001950</name>
</gene>
<organism evidence="1 2">
    <name type="scientific">Talaromyces stipitatus (strain ATCC 10500 / CBS 375.48 / QM 6759 / NRRL 1006)</name>
    <name type="common">Penicillium stipitatum</name>
    <dbReference type="NCBI Taxonomy" id="441959"/>
    <lineage>
        <taxon>Eukaryota</taxon>
        <taxon>Fungi</taxon>
        <taxon>Dikarya</taxon>
        <taxon>Ascomycota</taxon>
        <taxon>Pezizomycotina</taxon>
        <taxon>Eurotiomycetes</taxon>
        <taxon>Eurotiomycetidae</taxon>
        <taxon>Eurotiales</taxon>
        <taxon>Trichocomaceae</taxon>
        <taxon>Talaromyces</taxon>
        <taxon>Talaromyces sect. Talaromyces</taxon>
    </lineage>
</organism>
<keyword evidence="2" id="KW-1185">Reference proteome</keyword>
<dbReference type="PhylomeDB" id="B8MS69"/>
<dbReference type="PANTHER" id="PTHR46082:SF6">
    <property type="entry name" value="AAA+ ATPASE DOMAIN-CONTAINING PROTEIN-RELATED"/>
    <property type="match status" value="1"/>
</dbReference>
<dbReference type="STRING" id="441959.B8MS69"/>
<dbReference type="SUPFAM" id="SSF53167">
    <property type="entry name" value="Purine and uridine phosphorylases"/>
    <property type="match status" value="1"/>
</dbReference>
<dbReference type="RefSeq" id="XP_002487781.1">
    <property type="nucleotide sequence ID" value="XM_002487736.1"/>
</dbReference>
<dbReference type="InterPro" id="IPR053137">
    <property type="entry name" value="NLR-like"/>
</dbReference>
<dbReference type="AlphaFoldDB" id="B8MS69"/>
<proteinExistence type="predicted"/>
<dbReference type="OrthoDB" id="20872at2759"/>
<dbReference type="GO" id="GO:0003824">
    <property type="term" value="F:catalytic activity"/>
    <property type="evidence" value="ECO:0007669"/>
    <property type="project" value="InterPro"/>
</dbReference>
<reference evidence="2" key="1">
    <citation type="journal article" date="2015" name="Genome Announc.">
        <title>Genome sequence of the AIDS-associated pathogen Penicillium marneffei (ATCC18224) and its near taxonomic relative Talaromyces stipitatus (ATCC10500).</title>
        <authorList>
            <person name="Nierman W.C."/>
            <person name="Fedorova-Abrams N.D."/>
            <person name="Andrianopoulos A."/>
        </authorList>
    </citation>
    <scope>NUCLEOTIDE SEQUENCE [LARGE SCALE GENOMIC DNA]</scope>
    <source>
        <strain evidence="2">ATCC 10500 / CBS 375.48 / QM 6759 / NRRL 1006</strain>
    </source>
</reference>
<name>B8MS69_TALSN</name>
<dbReference type="HOGENOM" id="CLU_1670570_0_0_1"/>
<dbReference type="InterPro" id="IPR035994">
    <property type="entry name" value="Nucleoside_phosphorylase_sf"/>
</dbReference>
<dbReference type="eggNOG" id="ENOG502S0EY">
    <property type="taxonomic scope" value="Eukaryota"/>
</dbReference>
<evidence type="ECO:0000313" key="1">
    <source>
        <dbReference type="EMBL" id="EED12127.1"/>
    </source>
</evidence>
<accession>B8MS69</accession>
<dbReference type="GO" id="GO:0009116">
    <property type="term" value="P:nucleoside metabolic process"/>
    <property type="evidence" value="ECO:0007669"/>
    <property type="project" value="InterPro"/>
</dbReference>
<dbReference type="GeneID" id="8098786"/>
<dbReference type="PANTHER" id="PTHR46082">
    <property type="entry name" value="ATP/GTP-BINDING PROTEIN-RELATED"/>
    <property type="match status" value="1"/>
</dbReference>
<dbReference type="Proteomes" id="UP000001745">
    <property type="component" value="Unassembled WGS sequence"/>
</dbReference>